<name>A0A397U6S5_9GLOM</name>
<evidence type="ECO:0000256" key="3">
    <source>
        <dbReference type="SAM" id="SignalP"/>
    </source>
</evidence>
<gene>
    <name evidence="4" type="ORF">C2G38_2254183</name>
</gene>
<dbReference type="Proteomes" id="UP000266673">
    <property type="component" value="Unassembled WGS sequence"/>
</dbReference>
<evidence type="ECO:0000256" key="1">
    <source>
        <dbReference type="SAM" id="MobiDB-lite"/>
    </source>
</evidence>
<comment type="caution">
    <text evidence="4">The sequence shown here is derived from an EMBL/GenBank/DDBJ whole genome shotgun (WGS) entry which is preliminary data.</text>
</comment>
<evidence type="ECO:0000256" key="2">
    <source>
        <dbReference type="SAM" id="Phobius"/>
    </source>
</evidence>
<organism evidence="4 5">
    <name type="scientific">Gigaspora rosea</name>
    <dbReference type="NCBI Taxonomy" id="44941"/>
    <lineage>
        <taxon>Eukaryota</taxon>
        <taxon>Fungi</taxon>
        <taxon>Fungi incertae sedis</taxon>
        <taxon>Mucoromycota</taxon>
        <taxon>Glomeromycotina</taxon>
        <taxon>Glomeromycetes</taxon>
        <taxon>Diversisporales</taxon>
        <taxon>Gigasporaceae</taxon>
        <taxon>Gigaspora</taxon>
    </lineage>
</organism>
<feature type="chain" id="PRO_5017252511" evidence="3">
    <location>
        <begin position="25"/>
        <end position="997"/>
    </location>
</feature>
<keyword evidence="2" id="KW-0812">Transmembrane</keyword>
<protein>
    <submittedName>
        <fullName evidence="4">Uncharacterized protein</fullName>
    </submittedName>
</protein>
<feature type="signal peptide" evidence="3">
    <location>
        <begin position="1"/>
        <end position="24"/>
    </location>
</feature>
<reference evidence="4 5" key="1">
    <citation type="submission" date="2018-06" db="EMBL/GenBank/DDBJ databases">
        <title>Comparative genomics reveals the genomic features of Rhizophagus irregularis, R. cerebriforme, R. diaphanum and Gigaspora rosea, and their symbiotic lifestyle signature.</title>
        <authorList>
            <person name="Morin E."/>
            <person name="San Clemente H."/>
            <person name="Chen E.C.H."/>
            <person name="De La Providencia I."/>
            <person name="Hainaut M."/>
            <person name="Kuo A."/>
            <person name="Kohler A."/>
            <person name="Murat C."/>
            <person name="Tang N."/>
            <person name="Roy S."/>
            <person name="Loubradou J."/>
            <person name="Henrissat B."/>
            <person name="Grigoriev I.V."/>
            <person name="Corradi N."/>
            <person name="Roux C."/>
            <person name="Martin F.M."/>
        </authorList>
    </citation>
    <scope>NUCLEOTIDE SEQUENCE [LARGE SCALE GENOMIC DNA]</scope>
    <source>
        <strain evidence="4 5">DAOM 194757</strain>
    </source>
</reference>
<feature type="region of interest" description="Disordered" evidence="1">
    <location>
        <begin position="926"/>
        <end position="997"/>
    </location>
</feature>
<keyword evidence="3" id="KW-0732">Signal</keyword>
<evidence type="ECO:0000313" key="5">
    <source>
        <dbReference type="Proteomes" id="UP000266673"/>
    </source>
</evidence>
<accession>A0A397U6S5</accession>
<dbReference type="OrthoDB" id="2403103at2759"/>
<feature type="compositionally biased region" description="Basic and acidic residues" evidence="1">
    <location>
        <begin position="932"/>
        <end position="960"/>
    </location>
</feature>
<feature type="transmembrane region" description="Helical" evidence="2">
    <location>
        <begin position="747"/>
        <end position="767"/>
    </location>
</feature>
<keyword evidence="5" id="KW-1185">Reference proteome</keyword>
<feature type="transmembrane region" description="Helical" evidence="2">
    <location>
        <begin position="716"/>
        <end position="735"/>
    </location>
</feature>
<keyword evidence="2" id="KW-1133">Transmembrane helix</keyword>
<dbReference type="EMBL" id="QKWP01002109">
    <property type="protein sequence ID" value="RIB04787.1"/>
    <property type="molecule type" value="Genomic_DNA"/>
</dbReference>
<proteinExistence type="predicted"/>
<keyword evidence="2" id="KW-0472">Membrane</keyword>
<feature type="transmembrane region" description="Helical" evidence="2">
    <location>
        <begin position="889"/>
        <end position="908"/>
    </location>
</feature>
<sequence length="997" mass="111633">MKIQYYELVLVCIFLTLLILPTDCATSNFTYFESGKNSKVPTQTPRVFDIKHYNDGTGNIVVQIVRRNISAIFPPGVVRVCVESLLSLRIIHQNGSVTELDVDLGFQYLNYCFDTVAQRPIRFYPLYNELILVTYTNATDEADYSTYYEWGVIINWSGDVLSSIQFGQSYVNPVTNAWVPNKAGIRINIDPKRGFLRLAQITRRPESEWRQYAIDANGHISFLSGDIIGGITEIYTTIATLDGGYAIVFANVSNNSVTNDDDPFAVRAGLYSIFLARSQPSTGIPVALYQTSLPNLNTTTVRCSVDFASIGHICTLTIERKNSTNFTSVSNATNFLVTPFFNPFYIKIRFLSSGSVISLTTIQRLNPMPGILEYYVTALNYGGYILTTYTITGNNVFFYLYLFDESDQQVIWDLPEGQLTNTAGAFDVLTNNTLLLAQLETPNSWSLLVNDLPRFVGNQDHGYQNFQINSSYPEINSTVPSNISSITITYYDQVDLSDGNITIYQIIDSDNTNIRQVVSGNNNQFCALSSDGKSVIVNVIPSTFNSPGNQYFVQVDNNFVKSRSLKEPLLGITLRIWQFTIADVMNFTRAGDTTGLLRLSTSGTQMFRQMNSSAKKEFFASLKHQLSQAIPVKAERLSSNENSQTVNGGSSSEQVLISLTISDSKNTSDRSVPLAIQDLNSLIANSDVTMISSGNATKYLDKNYGFTVAPDLWQTYRLKLVGLFVALCVFIILFLGARRREPRGQNLAILQLGLIVFDLAVHLLFVINNSKDIPWLYLPSLIFLVVPIGLNTLIAFWIIMNENTNRKFFSWFINHGKVVSVFTLLAASDIEALMILQSNIAGFQFFQAPFSNTALSRIFWSACLNIFIEDIPRVVIQAIYFLYTVRYDLIPLLALISSCVTLVVNIIGRIYEGIFRLRHPEIPVDRTSSYGDDDKGKRGEKDDEYNKYKIPGDEFTKDDASWDTNTNRASVVDSENTRVSMSGNPRSSKSSFQEPSS</sequence>
<dbReference type="STRING" id="44941.A0A397U6S5"/>
<feature type="compositionally biased region" description="Polar residues" evidence="1">
    <location>
        <begin position="962"/>
        <end position="997"/>
    </location>
</feature>
<feature type="transmembrane region" description="Helical" evidence="2">
    <location>
        <begin position="773"/>
        <end position="799"/>
    </location>
</feature>
<evidence type="ECO:0000313" key="4">
    <source>
        <dbReference type="EMBL" id="RIB04787.1"/>
    </source>
</evidence>
<dbReference type="AlphaFoldDB" id="A0A397U6S5"/>